<dbReference type="EC" id="1.17.1.4" evidence="4"/>
<keyword evidence="2 4" id="KW-0560">Oxidoreductase</keyword>
<dbReference type="PANTHER" id="PTHR11908">
    <property type="entry name" value="XANTHINE DEHYDROGENASE"/>
    <property type="match status" value="1"/>
</dbReference>
<feature type="domain" description="Aldehyde oxidase/xanthine dehydrogenase a/b hammerhead" evidence="3">
    <location>
        <begin position="46"/>
        <end position="155"/>
    </location>
</feature>
<evidence type="ECO:0000313" key="5">
    <source>
        <dbReference type="Proteomes" id="UP000535182"/>
    </source>
</evidence>
<dbReference type="EMBL" id="JACHEB010000001">
    <property type="protein sequence ID" value="MBB5326659.1"/>
    <property type="molecule type" value="Genomic_DNA"/>
</dbReference>
<dbReference type="Pfam" id="PF20256">
    <property type="entry name" value="MoCoBD_2"/>
    <property type="match status" value="1"/>
</dbReference>
<keyword evidence="5" id="KW-1185">Reference proteome</keyword>
<dbReference type="InterPro" id="IPR000674">
    <property type="entry name" value="Ald_Oxase/Xan_DH_a/b"/>
</dbReference>
<comment type="caution">
    <text evidence="4">The sequence shown here is derived from an EMBL/GenBank/DDBJ whole genome shotgun (WGS) entry which is preliminary data.</text>
</comment>
<dbReference type="InterPro" id="IPR036856">
    <property type="entry name" value="Ald_Oxase/Xan_DH_a/b_sf"/>
</dbReference>
<organism evidence="4 5">
    <name type="scientific">Tunturiibacter gelidiferens</name>
    <dbReference type="NCBI Taxonomy" id="3069689"/>
    <lineage>
        <taxon>Bacteria</taxon>
        <taxon>Pseudomonadati</taxon>
        <taxon>Acidobacteriota</taxon>
        <taxon>Terriglobia</taxon>
        <taxon>Terriglobales</taxon>
        <taxon>Acidobacteriaceae</taxon>
        <taxon>Tunturiibacter</taxon>
    </lineage>
</organism>
<dbReference type="RefSeq" id="WP_183972767.1">
    <property type="nucleotide sequence ID" value="NZ_JACHEB010000001.1"/>
</dbReference>
<dbReference type="GO" id="GO:0005506">
    <property type="term" value="F:iron ion binding"/>
    <property type="evidence" value="ECO:0007669"/>
    <property type="project" value="InterPro"/>
</dbReference>
<dbReference type="AlphaFoldDB" id="A0A9X0QAL1"/>
<dbReference type="SUPFAM" id="SSF56003">
    <property type="entry name" value="Molybdenum cofactor-binding domain"/>
    <property type="match status" value="1"/>
</dbReference>
<evidence type="ECO:0000256" key="1">
    <source>
        <dbReference type="ARBA" id="ARBA00022505"/>
    </source>
</evidence>
<dbReference type="InterPro" id="IPR008274">
    <property type="entry name" value="AldOxase/xan_DH_MoCoBD1"/>
</dbReference>
<evidence type="ECO:0000313" key="4">
    <source>
        <dbReference type="EMBL" id="MBB5326659.1"/>
    </source>
</evidence>
<dbReference type="SUPFAM" id="SSF54665">
    <property type="entry name" value="CO dehydrogenase molybdoprotein N-domain-like"/>
    <property type="match status" value="1"/>
</dbReference>
<dbReference type="InterPro" id="IPR046867">
    <property type="entry name" value="AldOxase/xan_DH_MoCoBD2"/>
</dbReference>
<proteinExistence type="predicted"/>
<protein>
    <submittedName>
        <fullName evidence="4">Xanthine dehydrogenase YagR molybdenum-binding subunit</fullName>
        <ecNumber evidence="4">1.17.1.4</ecNumber>
    </submittedName>
</protein>
<gene>
    <name evidence="4" type="ORF">HDF14_000253</name>
</gene>
<dbReference type="Proteomes" id="UP000535182">
    <property type="component" value="Unassembled WGS sequence"/>
</dbReference>
<keyword evidence="1" id="KW-0500">Molybdenum</keyword>
<dbReference type="Gene3D" id="3.30.365.10">
    <property type="entry name" value="Aldehyde oxidase/xanthine dehydrogenase, molybdopterin binding domain"/>
    <property type="match status" value="4"/>
</dbReference>
<dbReference type="InterPro" id="IPR037165">
    <property type="entry name" value="AldOxase/xan_DH_Mopterin-bd_sf"/>
</dbReference>
<evidence type="ECO:0000259" key="3">
    <source>
        <dbReference type="SMART" id="SM01008"/>
    </source>
</evidence>
<name>A0A9X0QAL1_9BACT</name>
<dbReference type="PANTHER" id="PTHR11908:SF132">
    <property type="entry name" value="ALDEHYDE OXIDASE 1-RELATED"/>
    <property type="match status" value="1"/>
</dbReference>
<dbReference type="InterPro" id="IPR016208">
    <property type="entry name" value="Ald_Oxase/xanthine_DH-like"/>
</dbReference>
<dbReference type="GO" id="GO:0004854">
    <property type="term" value="F:xanthine dehydrogenase activity"/>
    <property type="evidence" value="ECO:0007669"/>
    <property type="project" value="UniProtKB-EC"/>
</dbReference>
<sequence>MLFSEFLDFIQADKAGPNGHIQASTAEPTAVIGASLSRVDGPLKTTGSARYASDYNFPGMVYAVPVGATIASGKISNIDTSVAEKMPGVLTILHHSNFDHVYRNASGGRNSEQRPPFEDDTVYYWGQYVALAIAETFAQAQAAAAAVKIAYTPEEFSVATDLSDPMPAIGAPGGPRILSHRGDPEAVFASAPIKIDYTYTTPAETHNPMEMHATVAIFDGKKFTLYESSQGVMNHLNVMSQVLGVPKENVEVISRFIGSGFGGKLFPWPHSALAAVAARRLNRPVKLTLSRKMMFANVGHRPRTQQRMRLGATPDGKLLSLSQDYRNHTSINDDIRENCGEATPFLYSTANLQVSSALVRRNVGTPTPMRGPGAVPGLFALESAMDELAIKLQKDPVQLRLSLDTLTDEEKNKPFSSRHLKECLEVGSKKFGWEKRTPAVGSMRKGDLILGWGVAAASWSAGRGISEASVSLNVDGSARVSSGSQDPGTGTYTVIAQIVSDKTGIPVTRIQSVLGSSSLPPGPTSGGSTATATIIPAVAEAAVNAIKVVLTTAGSAKGSPFLGKQPADLAMSSGRVHLKNQTPDSGVPFQEILKLANLGSANGEGKTGGYGSDTDGKNFSSHSFGAQFVEVEWDPGICHLRVSRVVSVVDAGRIINTKTARNQMAGAVVMGIGMGLLESTTYDPRNGHPINDNFADYIVPTSADHPEIDITFLDIPDPMIGEYGARGIGEIGLAGMAPAITAAVYHATGVRVRDLPVRVEDLITSTVAI</sequence>
<dbReference type="Gene3D" id="3.90.1170.50">
    <property type="entry name" value="Aldehyde oxidase/xanthine dehydrogenase, a/b hammerhead"/>
    <property type="match status" value="1"/>
</dbReference>
<dbReference type="Pfam" id="PF01315">
    <property type="entry name" value="Ald_Xan_dh_C"/>
    <property type="match status" value="1"/>
</dbReference>
<reference evidence="4 5" key="1">
    <citation type="submission" date="2020-08" db="EMBL/GenBank/DDBJ databases">
        <title>Genomic Encyclopedia of Type Strains, Phase IV (KMG-V): Genome sequencing to study the core and pangenomes of soil and plant-associated prokaryotes.</title>
        <authorList>
            <person name="Whitman W."/>
        </authorList>
    </citation>
    <scope>NUCLEOTIDE SEQUENCE [LARGE SCALE GENOMIC DNA]</scope>
    <source>
        <strain evidence="4 5">X5P2</strain>
    </source>
</reference>
<dbReference type="SMART" id="SM01008">
    <property type="entry name" value="Ald_Xan_dh_C"/>
    <property type="match status" value="1"/>
</dbReference>
<evidence type="ECO:0000256" key="2">
    <source>
        <dbReference type="ARBA" id="ARBA00023002"/>
    </source>
</evidence>
<accession>A0A9X0QAL1</accession>
<dbReference type="Pfam" id="PF02738">
    <property type="entry name" value="MoCoBD_1"/>
    <property type="match status" value="1"/>
</dbReference>